<evidence type="ECO:0000313" key="9">
    <source>
        <dbReference type="Proteomes" id="UP001287286"/>
    </source>
</evidence>
<feature type="compositionally biased region" description="Basic and acidic residues" evidence="5">
    <location>
        <begin position="129"/>
        <end position="139"/>
    </location>
</feature>
<organism evidence="8 9">
    <name type="scientific">Purpureocillium lilacinum</name>
    <name type="common">Paecilomyces lilacinus</name>
    <dbReference type="NCBI Taxonomy" id="33203"/>
    <lineage>
        <taxon>Eukaryota</taxon>
        <taxon>Fungi</taxon>
        <taxon>Dikarya</taxon>
        <taxon>Ascomycota</taxon>
        <taxon>Pezizomycotina</taxon>
        <taxon>Sordariomycetes</taxon>
        <taxon>Hypocreomycetidae</taxon>
        <taxon>Hypocreales</taxon>
        <taxon>Ophiocordycipitaceae</taxon>
        <taxon>Purpureocillium</taxon>
    </lineage>
</organism>
<keyword evidence="3 6" id="KW-1133">Transmembrane helix</keyword>
<dbReference type="Pfam" id="PF05462">
    <property type="entry name" value="Dicty_CAR"/>
    <property type="match status" value="1"/>
</dbReference>
<comment type="subcellular location">
    <subcellularLocation>
        <location evidence="1">Membrane</location>
        <topology evidence="1">Multi-pass membrane protein</topology>
    </subcellularLocation>
</comment>
<evidence type="ECO:0000256" key="5">
    <source>
        <dbReference type="SAM" id="MobiDB-lite"/>
    </source>
</evidence>
<feature type="transmembrane region" description="Helical" evidence="6">
    <location>
        <begin position="691"/>
        <end position="718"/>
    </location>
</feature>
<evidence type="ECO:0000256" key="6">
    <source>
        <dbReference type="SAM" id="Phobius"/>
    </source>
</evidence>
<feature type="transmembrane region" description="Helical" evidence="6">
    <location>
        <begin position="387"/>
        <end position="404"/>
    </location>
</feature>
<dbReference type="EMBL" id="JAWRVI010000001">
    <property type="protein sequence ID" value="KAK4095461.1"/>
    <property type="molecule type" value="Genomic_DNA"/>
</dbReference>
<feature type="transmembrane region" description="Helical" evidence="6">
    <location>
        <begin position="459"/>
        <end position="480"/>
    </location>
</feature>
<dbReference type="Proteomes" id="UP001287286">
    <property type="component" value="Unassembled WGS sequence"/>
</dbReference>
<feature type="transmembrane region" description="Helical" evidence="6">
    <location>
        <begin position="652"/>
        <end position="671"/>
    </location>
</feature>
<sequence length="776" mass="85647">MPVVDAKEAGAGTGVLIRNTVPFVEGRGIRSDCRRIARIVWWEGGGAGNRRKCHKMEEHLCRIEVSRKKVATRSSEPERCSSSYKSSGRPSGIGVWEHEDQTGGYPATDPATRQVLVVTELVCTVQHETTLEPSRRDGEPEGQGLMAQPEPISGAWGPRRLQSFGSQRRPTNSHDCNFARRATSREKDVRGERPIMAAQETPCPTPAEELGSRSTVSGGICATPPPAVPRAVADADGWAELNRRPHSCQTQPSTDRHAAPSQASAPWHLFAPVSSRSRDNVKAPDCESDNRPADSKHTVAAASSSSSSRAVSGQRPARHGPGSTSNLQHIAPGRPRHAAMAKLTEGQLQAISIMERTCSVVSILGCLFTIVTFTCFRAFQEKPINRLVFYASFGNLMSCVGTLMSRSFLDHPNSFGCQLQALLIQWFMAADAGWILAMAINVYLTLYRKYDSKRLRRMELTYLLACYGIPFIPAFVLVFIKRNGVRVYGDAVLWCWIEEDWEALRIAVFYGPAWLVSPFAAFESARSTLTLVPSRLVILLTMFIYVRAGRTIYMTRKELRRSSDISLLSPESEKETSSRHTEVSLGRRLTIGSMPSRPMPPVAVEDAVEEVLGPCGRAEDSTTDPTASPPPPPQLDGSTRARRHSYEFKSAAWSYTKTSLLYFTGILLIWTPSSANRVYALVHGGTTIAPLAYMSGLVLPLQGFWNWLIYTVVSWPACKDIFRRLKSWVLRLIRPSTRDKSDGHSRKSTAQVQTVARSPSSFDCESGTALPFARDG</sequence>
<feature type="transmembrane region" description="Helical" evidence="6">
    <location>
        <begin position="424"/>
        <end position="447"/>
    </location>
</feature>
<protein>
    <recommendedName>
        <fullName evidence="7">G-protein coupled receptors family 2 profile 2 domain-containing protein</fullName>
    </recommendedName>
</protein>
<feature type="transmembrane region" description="Helical" evidence="6">
    <location>
        <begin position="360"/>
        <end position="380"/>
    </location>
</feature>
<evidence type="ECO:0000256" key="4">
    <source>
        <dbReference type="ARBA" id="ARBA00023136"/>
    </source>
</evidence>
<accession>A0ABR0CHX4</accession>
<evidence type="ECO:0000313" key="8">
    <source>
        <dbReference type="EMBL" id="KAK4095461.1"/>
    </source>
</evidence>
<name>A0ABR0CHX4_PURLI</name>
<reference evidence="8 9" key="1">
    <citation type="journal article" date="2024" name="Microbiol. Resour. Announc.">
        <title>Genome annotations for the ascomycete fungi Trichoderma harzianum, Trichoderma aggressivum, and Purpureocillium lilacinum.</title>
        <authorList>
            <person name="Beijen E.P.W."/>
            <person name="Ohm R.A."/>
        </authorList>
    </citation>
    <scope>NUCLEOTIDE SEQUENCE [LARGE SCALE GENOMIC DNA]</scope>
    <source>
        <strain evidence="8 9">CBS 150709</strain>
    </source>
</reference>
<dbReference type="PANTHER" id="PTHR23112">
    <property type="entry name" value="G PROTEIN-COUPLED RECEPTOR 157-RELATED"/>
    <property type="match status" value="1"/>
</dbReference>
<feature type="region of interest" description="Disordered" evidence="5">
    <location>
        <begin position="615"/>
        <end position="641"/>
    </location>
</feature>
<feature type="region of interest" description="Disordered" evidence="5">
    <location>
        <begin position="244"/>
        <end position="331"/>
    </location>
</feature>
<dbReference type="SUPFAM" id="SSF81321">
    <property type="entry name" value="Family A G protein-coupled receptor-like"/>
    <property type="match status" value="1"/>
</dbReference>
<feature type="compositionally biased region" description="Polar residues" evidence="5">
    <location>
        <begin position="748"/>
        <end position="763"/>
    </location>
</feature>
<evidence type="ECO:0000256" key="1">
    <source>
        <dbReference type="ARBA" id="ARBA00004141"/>
    </source>
</evidence>
<proteinExistence type="predicted"/>
<keyword evidence="4 6" id="KW-0472">Membrane</keyword>
<feature type="domain" description="G-protein coupled receptors family 2 profile 2" evidence="7">
    <location>
        <begin position="351"/>
        <end position="512"/>
    </location>
</feature>
<dbReference type="PROSITE" id="PS50261">
    <property type="entry name" value="G_PROTEIN_RECEP_F2_4"/>
    <property type="match status" value="1"/>
</dbReference>
<gene>
    <name evidence="8" type="ORF">Purlil1_257</name>
</gene>
<dbReference type="Gene3D" id="1.20.1070.10">
    <property type="entry name" value="Rhodopsin 7-helix transmembrane proteins"/>
    <property type="match status" value="1"/>
</dbReference>
<dbReference type="PANTHER" id="PTHR23112:SF0">
    <property type="entry name" value="TRANSMEMBRANE PROTEIN 116"/>
    <property type="match status" value="1"/>
</dbReference>
<comment type="caution">
    <text evidence="8">The sequence shown here is derived from an EMBL/GenBank/DDBJ whole genome shotgun (WGS) entry which is preliminary data.</text>
</comment>
<evidence type="ECO:0000256" key="2">
    <source>
        <dbReference type="ARBA" id="ARBA00022692"/>
    </source>
</evidence>
<keyword evidence="9" id="KW-1185">Reference proteome</keyword>
<feature type="compositionally biased region" description="Low complexity" evidence="5">
    <location>
        <begin position="81"/>
        <end position="90"/>
    </location>
</feature>
<feature type="compositionally biased region" description="Low complexity" evidence="5">
    <location>
        <begin position="299"/>
        <end position="312"/>
    </location>
</feature>
<dbReference type="InterPro" id="IPR017981">
    <property type="entry name" value="GPCR_2-like_7TM"/>
</dbReference>
<feature type="compositionally biased region" description="Polar residues" evidence="5">
    <location>
        <begin position="163"/>
        <end position="175"/>
    </location>
</feature>
<evidence type="ECO:0000256" key="3">
    <source>
        <dbReference type="ARBA" id="ARBA00022989"/>
    </source>
</evidence>
<feature type="compositionally biased region" description="Basic and acidic residues" evidence="5">
    <location>
        <begin position="183"/>
        <end position="193"/>
    </location>
</feature>
<feature type="compositionally biased region" description="Basic and acidic residues" evidence="5">
    <location>
        <begin position="276"/>
        <end position="297"/>
    </location>
</feature>
<evidence type="ECO:0000259" key="7">
    <source>
        <dbReference type="PROSITE" id="PS50261"/>
    </source>
</evidence>
<keyword evidence="2 6" id="KW-0812">Transmembrane</keyword>
<feature type="region of interest" description="Disordered" evidence="5">
    <location>
        <begin position="128"/>
        <end position="222"/>
    </location>
</feature>
<feature type="region of interest" description="Disordered" evidence="5">
    <location>
        <begin position="72"/>
        <end position="94"/>
    </location>
</feature>
<feature type="region of interest" description="Disordered" evidence="5">
    <location>
        <begin position="737"/>
        <end position="776"/>
    </location>
</feature>